<dbReference type="AlphaFoldDB" id="A0A6J1VDT2"/>
<name>A0A6J1VDT2_9SAUR</name>
<feature type="compositionally biased region" description="Polar residues" evidence="1">
    <location>
        <begin position="86"/>
        <end position="102"/>
    </location>
</feature>
<evidence type="ECO:0000256" key="1">
    <source>
        <dbReference type="SAM" id="MobiDB-lite"/>
    </source>
</evidence>
<feature type="compositionally biased region" description="Basic and acidic residues" evidence="1">
    <location>
        <begin position="231"/>
        <end position="242"/>
    </location>
</feature>
<feature type="region of interest" description="Disordered" evidence="1">
    <location>
        <begin position="282"/>
        <end position="318"/>
    </location>
</feature>
<dbReference type="GO" id="GO:0031072">
    <property type="term" value="F:heat shock protein binding"/>
    <property type="evidence" value="ECO:0007669"/>
    <property type="project" value="TreeGrafter"/>
</dbReference>
<feature type="transmembrane region" description="Helical" evidence="2">
    <location>
        <begin position="343"/>
        <end position="364"/>
    </location>
</feature>
<dbReference type="KEGG" id="nss:113421718"/>
<dbReference type="GO" id="GO:0050776">
    <property type="term" value="P:regulation of immune response"/>
    <property type="evidence" value="ECO:0007669"/>
    <property type="project" value="TreeGrafter"/>
</dbReference>
<dbReference type="GO" id="GO:0050863">
    <property type="term" value="P:regulation of T cell activation"/>
    <property type="evidence" value="ECO:0007669"/>
    <property type="project" value="InterPro"/>
</dbReference>
<dbReference type="GO" id="GO:0007166">
    <property type="term" value="P:cell surface receptor signaling pathway"/>
    <property type="evidence" value="ECO:0007669"/>
    <property type="project" value="TreeGrafter"/>
</dbReference>
<dbReference type="GO" id="GO:0009897">
    <property type="term" value="C:external side of plasma membrane"/>
    <property type="evidence" value="ECO:0007669"/>
    <property type="project" value="TreeGrafter"/>
</dbReference>
<feature type="region of interest" description="Disordered" evidence="1">
    <location>
        <begin position="371"/>
        <end position="393"/>
    </location>
</feature>
<feature type="compositionally biased region" description="Polar residues" evidence="1">
    <location>
        <begin position="109"/>
        <end position="121"/>
    </location>
</feature>
<protein>
    <submittedName>
        <fullName evidence="4">Leukosialin isoform X1</fullName>
    </submittedName>
</protein>
<dbReference type="GeneID" id="113421718"/>
<feature type="compositionally biased region" description="Basic and acidic residues" evidence="1">
    <location>
        <begin position="164"/>
        <end position="175"/>
    </location>
</feature>
<dbReference type="Proteomes" id="UP000504612">
    <property type="component" value="Unplaced"/>
</dbReference>
<proteinExistence type="predicted"/>
<sequence>MLGEQSRLVVWFFLAFTYSIPRRPRLWNSAAMEKSRSLIRQVIGHKMLFVVFLLFLTDILVEVVAITNGTTPVNKTDSLNISASGFPASSQTTEENFMTSVASPPDATTPDTLNRSLSTPEQPALSLNAAPLVPKQELQSDTAVTTAVPEDTSSPMRNESIASTKEKHPLKETTKVQKSKPPPVQQELASKMIVTSHFISETVSSPTKDSGTRSQGSFFKKSSATAYPETTKSREPKDDRKGPTPPSQAIPELTQIPEIGGHYMSGPTPPSQAVPELTQIPEIGGHYMSGPTPPSQAVPELTQIPENGSHYKSGPFTTSVTPINDVPIFDSSDKRPSEKKKSVIILAIVFSVLLLVGLLVFLYFRRRRHSGSTSFNSPEWAGQATLPDDTGLDKDVEQQVGSVGEGETRRGTLVTFFGKRQSRVPSIAMEEVNGKGGKEETEKLLCEEAENGSSSEAIGDANGKVPEPLKESSQESPASNKD</sequence>
<feature type="region of interest" description="Disordered" evidence="1">
    <location>
        <begin position="201"/>
        <end position="251"/>
    </location>
</feature>
<dbReference type="PANTHER" id="PTHR35265">
    <property type="entry name" value="LEUKOSIALIN"/>
    <property type="match status" value="1"/>
</dbReference>
<dbReference type="GO" id="GO:2000404">
    <property type="term" value="P:regulation of T cell migration"/>
    <property type="evidence" value="ECO:0007669"/>
    <property type="project" value="InterPro"/>
</dbReference>
<dbReference type="RefSeq" id="XP_026538049.1">
    <property type="nucleotide sequence ID" value="XM_026682264.1"/>
</dbReference>
<keyword evidence="2" id="KW-1133">Transmembrane helix</keyword>
<dbReference type="PANTHER" id="PTHR35265:SF1">
    <property type="entry name" value="LEUKOSIALIN"/>
    <property type="match status" value="1"/>
</dbReference>
<evidence type="ECO:0000256" key="2">
    <source>
        <dbReference type="SAM" id="Phobius"/>
    </source>
</evidence>
<dbReference type="GO" id="GO:0004888">
    <property type="term" value="F:transmembrane signaling receptor activity"/>
    <property type="evidence" value="ECO:0007669"/>
    <property type="project" value="InterPro"/>
</dbReference>
<dbReference type="InterPro" id="IPR038829">
    <property type="entry name" value="Leukosialin"/>
</dbReference>
<reference evidence="4" key="1">
    <citation type="submission" date="2025-08" db="UniProtKB">
        <authorList>
            <consortium name="RefSeq"/>
        </authorList>
    </citation>
    <scope>IDENTIFICATION</scope>
</reference>
<feature type="compositionally biased region" description="Polar residues" evidence="1">
    <location>
        <begin position="201"/>
        <end position="230"/>
    </location>
</feature>
<feature type="region of interest" description="Disordered" evidence="1">
    <location>
        <begin position="447"/>
        <end position="482"/>
    </location>
</feature>
<dbReference type="GO" id="GO:0042742">
    <property type="term" value="P:defense response to bacterium"/>
    <property type="evidence" value="ECO:0007669"/>
    <property type="project" value="TreeGrafter"/>
</dbReference>
<evidence type="ECO:0000313" key="4">
    <source>
        <dbReference type="RefSeq" id="XP_026538049.1"/>
    </source>
</evidence>
<keyword evidence="2" id="KW-0812">Transmembrane</keyword>
<keyword evidence="2" id="KW-0472">Membrane</keyword>
<evidence type="ECO:0000313" key="3">
    <source>
        <dbReference type="Proteomes" id="UP000504612"/>
    </source>
</evidence>
<feature type="region of interest" description="Disordered" evidence="1">
    <location>
        <begin position="133"/>
        <end position="185"/>
    </location>
</feature>
<dbReference type="CTD" id="6693"/>
<organism evidence="3 4">
    <name type="scientific">Notechis scutatus</name>
    <name type="common">mainland tiger snake</name>
    <dbReference type="NCBI Taxonomy" id="8663"/>
    <lineage>
        <taxon>Eukaryota</taxon>
        <taxon>Metazoa</taxon>
        <taxon>Chordata</taxon>
        <taxon>Craniata</taxon>
        <taxon>Vertebrata</taxon>
        <taxon>Euteleostomi</taxon>
        <taxon>Lepidosauria</taxon>
        <taxon>Squamata</taxon>
        <taxon>Bifurcata</taxon>
        <taxon>Unidentata</taxon>
        <taxon>Episquamata</taxon>
        <taxon>Toxicofera</taxon>
        <taxon>Serpentes</taxon>
        <taxon>Colubroidea</taxon>
        <taxon>Elapidae</taxon>
        <taxon>Hydrophiinae</taxon>
        <taxon>Notechis</taxon>
    </lineage>
</organism>
<accession>A0A6J1VDT2</accession>
<feature type="region of interest" description="Disordered" evidence="1">
    <location>
        <begin position="86"/>
        <end position="121"/>
    </location>
</feature>
<keyword evidence="3" id="KW-1185">Reference proteome</keyword>
<gene>
    <name evidence="4" type="primary">SPN</name>
</gene>
<feature type="compositionally biased region" description="Polar residues" evidence="1">
    <location>
        <begin position="137"/>
        <end position="163"/>
    </location>
</feature>